<gene>
    <name evidence="5" type="ORF">LALA0_S01e15500g</name>
</gene>
<dbReference type="OrthoDB" id="2015333at2759"/>
<dbReference type="PROSITE" id="PS51259">
    <property type="entry name" value="MHD2"/>
    <property type="match status" value="1"/>
</dbReference>
<dbReference type="GeneID" id="34684038"/>
<feature type="region of interest" description="Disordered" evidence="1">
    <location>
        <begin position="1"/>
        <end position="29"/>
    </location>
</feature>
<dbReference type="InterPro" id="IPR010439">
    <property type="entry name" value="MUN_dom"/>
</dbReference>
<protein>
    <submittedName>
        <fullName evidence="5">LALA0S01e15500g1_1</fullName>
    </submittedName>
</protein>
<dbReference type="Pfam" id="PF00168">
    <property type="entry name" value="C2"/>
    <property type="match status" value="1"/>
</dbReference>
<evidence type="ECO:0000313" key="5">
    <source>
        <dbReference type="EMBL" id="CEP60636.1"/>
    </source>
</evidence>
<evidence type="ECO:0000259" key="2">
    <source>
        <dbReference type="PROSITE" id="PS50004"/>
    </source>
</evidence>
<dbReference type="Proteomes" id="UP000054304">
    <property type="component" value="Unassembled WGS sequence"/>
</dbReference>
<dbReference type="PROSITE" id="PS50004">
    <property type="entry name" value="C2"/>
    <property type="match status" value="1"/>
</dbReference>
<evidence type="ECO:0000259" key="3">
    <source>
        <dbReference type="PROSITE" id="PS51258"/>
    </source>
</evidence>
<dbReference type="HOGENOM" id="CLU_003023_1_0_1"/>
<feature type="region of interest" description="Disordered" evidence="1">
    <location>
        <begin position="223"/>
        <end position="249"/>
    </location>
</feature>
<sequence length="1325" mass="151659">MSARDVSTSSSFSSRSNGPIAVSKTPAQKLSPINPDQVLRYATIVVLLEYISEPRFRRREVIGTRLQLKESDSRNVRLRNAKQAKRRSWLFSDDGKKDDTNEAKQLQRFIPTLENYLRKVAMKKILVEQELLRRSLLKFYNDSFLDPKARSQLRTLKRAHEIIILFTKALQSELVKVPSKNDAKEELYVQVCRFTDIITDLAWKDESIRSPLAMRLKEYRESFSKPGNAPQSLSPSTSQTSSSPTLSENCVRPSFKVSDVKCARYLMELFSLSEVDFQLKMVKYVNEIDSDEIKNYLHTLKATVVRQHTPGSMSSLSEEETAKRCLNKEIKDIEATAQRMAGAYELHTEAYTKNSNTTSNLFPSGSNDTYVHLVSLILNNEARKDTFSFNLSKEAFFLINKCGSYWNLAWPSTKATAILNAANVGLLDGESSDPRMLEKVFELISTKVFEGTDIIKERQLWSHTDQDCWLENLTYNLEQTFKSLNILISEIHHKPRPKFSQTLNVYYQIILMCELSVEDVTLSDFHRKHIKRLRRSFFKATEEFYVSLVKDLPRDRQLEFFDVKNVADRILSEIQNIQKMYPKPLLNQINLVLESARVLLQAFGLDCAAILSQVRAGLKVDGDEKLPFHDAVETYRSLRELRNVFHQVQESKEFPFKLEKYFLRYVSRLCDDACINTVDVVRTAVTKENWEAANTLVGYSTSVIDVFKMINESMDLFMKLEWPNEYQISKIYTYLLKAIADGLSIYASCVTREIEEDITAFQAEKEEEEKEEDSGKGLSPFAHSTKIKVKNSWVYTEMKNALKSVDVVTPRPFEFRLRTCTCLTNLNQILLLINDLEDRIDPESISKVVRSHEKADPALKTVTEKQNRSLRRLYTIKVLRAENLSGSAQGNNTFTAVSIVDTRLRREVAKTRDVLTSGRAVWNEEFEIDAPLTESRFLNVILWYRKSKFGSSAPSVYGRAHLSLEPNKFEEDGLPRQLSLNLDARGRVVVEVAVETEKLDALFSMGRAFRSISRARDRSIELMVGKFQVFVHFAFSRLTLKTVCGPNGLIQPEGSIVYDSIEPLFDYLNANLNILASHLPRELLLKIMLEAWEVVVSRADELLLPYLYEAFEHRNSNSKNKAKTIWENAVDAAKHGINATTASERPLTQIEVHTVFEWLHALCFDFFHNNGEGPGIKDLKNKHYQALLFIPVYYDQPTPQLKIEAENLLQEYRKLLFNTGDSGDASINAAPKFSGKRAKSLARRKTILANASRKRRVQLDKEIESAENSLLDKVTATQDILLRILISKGESAHVAKILEARDSLDRALFTQNIVQAARVSHRESK</sequence>
<organism evidence="5 6">
    <name type="scientific">Lachancea lanzarotensis</name>
    <dbReference type="NCBI Taxonomy" id="1245769"/>
    <lineage>
        <taxon>Eukaryota</taxon>
        <taxon>Fungi</taxon>
        <taxon>Dikarya</taxon>
        <taxon>Ascomycota</taxon>
        <taxon>Saccharomycotina</taxon>
        <taxon>Saccharomycetes</taxon>
        <taxon>Saccharomycetales</taxon>
        <taxon>Saccharomycetaceae</taxon>
        <taxon>Lachancea</taxon>
    </lineage>
</organism>
<evidence type="ECO:0000313" key="6">
    <source>
        <dbReference type="Proteomes" id="UP000054304"/>
    </source>
</evidence>
<feature type="domain" description="C2" evidence="2">
    <location>
        <begin position="853"/>
        <end position="978"/>
    </location>
</feature>
<dbReference type="InterPro" id="IPR000008">
    <property type="entry name" value="C2_dom"/>
</dbReference>
<feature type="domain" description="MHD2" evidence="4">
    <location>
        <begin position="1058"/>
        <end position="1205"/>
    </location>
</feature>
<name>A0A0C7MTH3_9SACH</name>
<evidence type="ECO:0000259" key="4">
    <source>
        <dbReference type="PROSITE" id="PS51259"/>
    </source>
</evidence>
<dbReference type="Gene3D" id="1.20.58.1100">
    <property type="match status" value="1"/>
</dbReference>
<reference evidence="5 6" key="1">
    <citation type="submission" date="2014-12" db="EMBL/GenBank/DDBJ databases">
        <authorList>
            <person name="Neuveglise Cecile"/>
        </authorList>
    </citation>
    <scope>NUCLEOTIDE SEQUENCE [LARGE SCALE GENOMIC DNA]</scope>
    <source>
        <strain evidence="5 6">CBS 12615</strain>
    </source>
</reference>
<feature type="compositionally biased region" description="Low complexity" evidence="1">
    <location>
        <begin position="7"/>
        <end position="16"/>
    </location>
</feature>
<dbReference type="InterPro" id="IPR014770">
    <property type="entry name" value="Munc13_1"/>
</dbReference>
<dbReference type="SUPFAM" id="SSF49562">
    <property type="entry name" value="C2 domain (Calcium/lipid-binding domain, CaLB)"/>
    <property type="match status" value="1"/>
</dbReference>
<dbReference type="Pfam" id="PF06292">
    <property type="entry name" value="MUN"/>
    <property type="match status" value="1"/>
</dbReference>
<dbReference type="Gene3D" id="1.10.357.50">
    <property type="match status" value="1"/>
</dbReference>
<dbReference type="PANTHER" id="PTHR47263">
    <property type="entry name" value="ADENYLATE CYCLASE ACTIVATION PROTEIN GIT1"/>
    <property type="match status" value="1"/>
</dbReference>
<dbReference type="RefSeq" id="XP_022626878.1">
    <property type="nucleotide sequence ID" value="XM_022774818.1"/>
</dbReference>
<keyword evidence="6" id="KW-1185">Reference proteome</keyword>
<feature type="domain" description="MHD1" evidence="3">
    <location>
        <begin position="632"/>
        <end position="750"/>
    </location>
</feature>
<dbReference type="EMBL" id="LN736360">
    <property type="protein sequence ID" value="CEP60636.1"/>
    <property type="molecule type" value="Genomic_DNA"/>
</dbReference>
<dbReference type="InterPro" id="IPR052811">
    <property type="entry name" value="Glucose_resp_signaling"/>
</dbReference>
<feature type="compositionally biased region" description="Low complexity" evidence="1">
    <location>
        <begin position="230"/>
        <end position="247"/>
    </location>
</feature>
<evidence type="ECO:0000256" key="1">
    <source>
        <dbReference type="SAM" id="MobiDB-lite"/>
    </source>
</evidence>
<accession>A0A0C7MTH3</accession>
<dbReference type="PANTHER" id="PTHR47263:SF1">
    <property type="entry name" value="C2 DOMAIN PROTEIN (AFU_ORTHOLOGUE AFUA_7G02350)"/>
    <property type="match status" value="1"/>
</dbReference>
<dbReference type="InterPro" id="IPR014772">
    <property type="entry name" value="Munc13_dom-2"/>
</dbReference>
<dbReference type="PROSITE" id="PS51258">
    <property type="entry name" value="MHD1"/>
    <property type="match status" value="1"/>
</dbReference>
<dbReference type="STRING" id="1245769.A0A0C7MTH3"/>
<proteinExistence type="predicted"/>
<dbReference type="InterPro" id="IPR035892">
    <property type="entry name" value="C2_domain_sf"/>
</dbReference>